<reference evidence="6" key="1">
    <citation type="journal article" date="2024" name="IScience">
        <title>Strigolactones Initiate the Formation of Haustorium-like Structures in Castilleja.</title>
        <authorList>
            <person name="Buerger M."/>
            <person name="Peterson D."/>
            <person name="Chory J."/>
        </authorList>
    </citation>
    <scope>NUCLEOTIDE SEQUENCE [LARGE SCALE GENOMIC DNA]</scope>
</reference>
<proteinExistence type="predicted"/>
<comment type="caution">
    <text evidence="5">The sequence shown here is derived from an EMBL/GenBank/DDBJ whole genome shotgun (WGS) entry which is preliminary data.</text>
</comment>
<keyword evidence="3" id="KW-0812">Transmembrane</keyword>
<accession>A0ABD3BD58</accession>
<keyword evidence="1" id="KW-0732">Signal</keyword>
<evidence type="ECO:0000259" key="4">
    <source>
        <dbReference type="PROSITE" id="PS51473"/>
    </source>
</evidence>
<dbReference type="PANTHER" id="PTHR32099">
    <property type="entry name" value="CYSTEINE-RICH REPEAT SECRETORY PROTEIN"/>
    <property type="match status" value="1"/>
</dbReference>
<evidence type="ECO:0000256" key="2">
    <source>
        <dbReference type="ARBA" id="ARBA00022737"/>
    </source>
</evidence>
<keyword evidence="6" id="KW-1185">Reference proteome</keyword>
<dbReference type="InterPro" id="IPR038408">
    <property type="entry name" value="GNK2_sf"/>
</dbReference>
<organism evidence="5 6">
    <name type="scientific">Castilleja foliolosa</name>
    <dbReference type="NCBI Taxonomy" id="1961234"/>
    <lineage>
        <taxon>Eukaryota</taxon>
        <taxon>Viridiplantae</taxon>
        <taxon>Streptophyta</taxon>
        <taxon>Embryophyta</taxon>
        <taxon>Tracheophyta</taxon>
        <taxon>Spermatophyta</taxon>
        <taxon>Magnoliopsida</taxon>
        <taxon>eudicotyledons</taxon>
        <taxon>Gunneridae</taxon>
        <taxon>Pentapetalae</taxon>
        <taxon>asterids</taxon>
        <taxon>lamiids</taxon>
        <taxon>Lamiales</taxon>
        <taxon>Orobanchaceae</taxon>
        <taxon>Pedicularideae</taxon>
        <taxon>Castillejinae</taxon>
        <taxon>Castilleja</taxon>
    </lineage>
</organism>
<keyword evidence="2" id="KW-0677">Repeat</keyword>
<evidence type="ECO:0000256" key="3">
    <source>
        <dbReference type="SAM" id="Phobius"/>
    </source>
</evidence>
<dbReference type="PROSITE" id="PS51473">
    <property type="entry name" value="GNK2"/>
    <property type="match status" value="1"/>
</dbReference>
<feature type="domain" description="Gnk2-homologous" evidence="4">
    <location>
        <begin position="31"/>
        <end position="135"/>
    </location>
</feature>
<gene>
    <name evidence="5" type="ORF">CASFOL_040855</name>
</gene>
<keyword evidence="3" id="KW-1133">Transmembrane helix</keyword>
<feature type="transmembrane region" description="Helical" evidence="3">
    <location>
        <begin position="6"/>
        <end position="26"/>
    </location>
</feature>
<dbReference type="AlphaFoldDB" id="A0ABD3BD58"/>
<dbReference type="CDD" id="cd23509">
    <property type="entry name" value="Gnk2-like"/>
    <property type="match status" value="1"/>
</dbReference>
<evidence type="ECO:0000256" key="1">
    <source>
        <dbReference type="ARBA" id="ARBA00022729"/>
    </source>
</evidence>
<dbReference type="InterPro" id="IPR002902">
    <property type="entry name" value="GNK2"/>
</dbReference>
<keyword evidence="3" id="KW-0472">Membrane</keyword>
<evidence type="ECO:0000313" key="6">
    <source>
        <dbReference type="Proteomes" id="UP001632038"/>
    </source>
</evidence>
<evidence type="ECO:0000313" key="5">
    <source>
        <dbReference type="EMBL" id="KAL3615194.1"/>
    </source>
</evidence>
<dbReference type="EMBL" id="JAVIJP010000100">
    <property type="protein sequence ID" value="KAL3615194.1"/>
    <property type="molecule type" value="Genomic_DNA"/>
</dbReference>
<dbReference type="Pfam" id="PF01657">
    <property type="entry name" value="Stress-antifung"/>
    <property type="match status" value="1"/>
</dbReference>
<dbReference type="Proteomes" id="UP001632038">
    <property type="component" value="Unassembled WGS sequence"/>
</dbReference>
<protein>
    <recommendedName>
        <fullName evidence="4">Gnk2-homologous domain-containing protein</fullName>
    </recommendedName>
</protein>
<dbReference type="PANTHER" id="PTHR32099:SF42">
    <property type="entry name" value="CYSTEINE-RICH RECEPTOR-LIKE PROTEIN KINASE 9-RELATED"/>
    <property type="match status" value="1"/>
</dbReference>
<name>A0ABD3BD58_9LAMI</name>
<dbReference type="Gene3D" id="3.30.430.20">
    <property type="entry name" value="Gnk2 domain, C-X8-C-X2-C motif"/>
    <property type="match status" value="1"/>
</dbReference>
<sequence>MSYNNYLISILIIITSYLLNIIPIAFSIDEDTELAHICLPNNKSFTSSYKESRALVVIDIISNIYKGFRNASHYTQFEDTAYGLALCRGDVSPNDCKKCVNNASTTLINTDHCPGSRSAVIWRDFCLVKYSDVNFFGIIDVKK</sequence>